<keyword evidence="1" id="KW-1133">Transmembrane helix</keyword>
<protein>
    <submittedName>
        <fullName evidence="2">Uncharacterized protein</fullName>
    </submittedName>
</protein>
<keyword evidence="3" id="KW-1185">Reference proteome</keyword>
<keyword evidence="1" id="KW-0812">Transmembrane</keyword>
<evidence type="ECO:0000313" key="3">
    <source>
        <dbReference type="Proteomes" id="UP000183263"/>
    </source>
</evidence>
<name>A0A1G8LX87_9NOCA</name>
<dbReference type="AlphaFoldDB" id="A0A1G8LX87"/>
<reference evidence="2 3" key="1">
    <citation type="submission" date="2016-10" db="EMBL/GenBank/DDBJ databases">
        <authorList>
            <person name="de Groot N.N."/>
        </authorList>
    </citation>
    <scope>NUCLEOTIDE SEQUENCE [LARGE SCALE GENOMIC DNA]</scope>
    <source>
        <strain evidence="2 3">DSM 44892</strain>
    </source>
</reference>
<accession>A0A1G8LX87</accession>
<gene>
    <name evidence="2" type="ORF">SAMN05444695_10937</name>
</gene>
<evidence type="ECO:0000256" key="1">
    <source>
        <dbReference type="SAM" id="Phobius"/>
    </source>
</evidence>
<evidence type="ECO:0000313" key="2">
    <source>
        <dbReference type="EMBL" id="SDI60352.1"/>
    </source>
</evidence>
<dbReference type="RefSeq" id="WP_255314906.1">
    <property type="nucleotide sequence ID" value="NZ_CP048813.1"/>
</dbReference>
<dbReference type="EMBL" id="FNDN01000009">
    <property type="protein sequence ID" value="SDI60352.1"/>
    <property type="molecule type" value="Genomic_DNA"/>
</dbReference>
<keyword evidence="1" id="KW-0472">Membrane</keyword>
<dbReference type="Proteomes" id="UP000183263">
    <property type="component" value="Unassembled WGS sequence"/>
</dbReference>
<sequence>MSNDEPPVDSARTTLLDEDWAAVVAGLAIIALVLLGVIPAGLVP</sequence>
<proteinExistence type="predicted"/>
<feature type="transmembrane region" description="Helical" evidence="1">
    <location>
        <begin position="20"/>
        <end position="43"/>
    </location>
</feature>
<organism evidence="2 3">
    <name type="scientific">Rhodococcus triatomae</name>
    <dbReference type="NCBI Taxonomy" id="300028"/>
    <lineage>
        <taxon>Bacteria</taxon>
        <taxon>Bacillati</taxon>
        <taxon>Actinomycetota</taxon>
        <taxon>Actinomycetes</taxon>
        <taxon>Mycobacteriales</taxon>
        <taxon>Nocardiaceae</taxon>
        <taxon>Rhodococcus</taxon>
    </lineage>
</organism>